<evidence type="ECO:0000256" key="2">
    <source>
        <dbReference type="SAM" id="Phobius"/>
    </source>
</evidence>
<reference evidence="4" key="1">
    <citation type="submission" date="2023-03" db="EMBL/GenBank/DDBJ databases">
        <title>Massive genome expansion in bonnet fungi (Mycena s.s.) driven by repeated elements and novel gene families across ecological guilds.</title>
        <authorList>
            <consortium name="Lawrence Berkeley National Laboratory"/>
            <person name="Harder C.B."/>
            <person name="Miyauchi S."/>
            <person name="Viragh M."/>
            <person name="Kuo A."/>
            <person name="Thoen E."/>
            <person name="Andreopoulos B."/>
            <person name="Lu D."/>
            <person name="Skrede I."/>
            <person name="Drula E."/>
            <person name="Henrissat B."/>
            <person name="Morin E."/>
            <person name="Kohler A."/>
            <person name="Barry K."/>
            <person name="LaButti K."/>
            <person name="Morin E."/>
            <person name="Salamov A."/>
            <person name="Lipzen A."/>
            <person name="Mereny Z."/>
            <person name="Hegedus B."/>
            <person name="Baldrian P."/>
            <person name="Stursova M."/>
            <person name="Weitz H."/>
            <person name="Taylor A."/>
            <person name="Grigoriev I.V."/>
            <person name="Nagy L.G."/>
            <person name="Martin F."/>
            <person name="Kauserud H."/>
        </authorList>
    </citation>
    <scope>NUCLEOTIDE SEQUENCE</scope>
    <source>
        <strain evidence="4">CBHHK182m</strain>
    </source>
</reference>
<proteinExistence type="predicted"/>
<comment type="caution">
    <text evidence="4">The sequence shown here is derived from an EMBL/GenBank/DDBJ whole genome shotgun (WGS) entry which is preliminary data.</text>
</comment>
<feature type="transmembrane region" description="Helical" evidence="2">
    <location>
        <begin position="192"/>
        <end position="221"/>
    </location>
</feature>
<keyword evidence="2" id="KW-0472">Membrane</keyword>
<dbReference type="Pfam" id="PF20151">
    <property type="entry name" value="DUF6533"/>
    <property type="match status" value="1"/>
</dbReference>
<evidence type="ECO:0000256" key="1">
    <source>
        <dbReference type="SAM" id="MobiDB-lite"/>
    </source>
</evidence>
<dbReference type="EMBL" id="JARKIB010000014">
    <property type="protein sequence ID" value="KAJ7772166.1"/>
    <property type="molecule type" value="Genomic_DNA"/>
</dbReference>
<organism evidence="4 5">
    <name type="scientific">Mycena metata</name>
    <dbReference type="NCBI Taxonomy" id="1033252"/>
    <lineage>
        <taxon>Eukaryota</taxon>
        <taxon>Fungi</taxon>
        <taxon>Dikarya</taxon>
        <taxon>Basidiomycota</taxon>
        <taxon>Agaricomycotina</taxon>
        <taxon>Agaricomycetes</taxon>
        <taxon>Agaricomycetidae</taxon>
        <taxon>Agaricales</taxon>
        <taxon>Marasmiineae</taxon>
        <taxon>Mycenaceae</taxon>
        <taxon>Mycena</taxon>
    </lineage>
</organism>
<feature type="domain" description="DUF6533" evidence="3">
    <location>
        <begin position="10"/>
        <end position="59"/>
    </location>
</feature>
<dbReference type="InterPro" id="IPR045340">
    <property type="entry name" value="DUF6533"/>
</dbReference>
<evidence type="ECO:0000313" key="5">
    <source>
        <dbReference type="Proteomes" id="UP001215598"/>
    </source>
</evidence>
<name>A0AAD7JWX1_9AGAR</name>
<feature type="transmembrane region" description="Helical" evidence="2">
    <location>
        <begin position="40"/>
        <end position="69"/>
    </location>
</feature>
<dbReference type="Proteomes" id="UP001215598">
    <property type="component" value="Unassembled WGS sequence"/>
</dbReference>
<feature type="region of interest" description="Disordered" evidence="1">
    <location>
        <begin position="308"/>
        <end position="343"/>
    </location>
</feature>
<feature type="region of interest" description="Disordered" evidence="1">
    <location>
        <begin position="357"/>
        <end position="382"/>
    </location>
</feature>
<keyword evidence="5" id="KW-1185">Reference proteome</keyword>
<evidence type="ECO:0000259" key="3">
    <source>
        <dbReference type="Pfam" id="PF20151"/>
    </source>
</evidence>
<dbReference type="AlphaFoldDB" id="A0AAD7JWX1"/>
<keyword evidence="2" id="KW-0812">Transmembrane</keyword>
<feature type="transmembrane region" description="Helical" evidence="2">
    <location>
        <begin position="81"/>
        <end position="102"/>
    </location>
</feature>
<keyword evidence="2" id="KW-1133">Transmembrane helix</keyword>
<evidence type="ECO:0000313" key="4">
    <source>
        <dbReference type="EMBL" id="KAJ7772166.1"/>
    </source>
</evidence>
<gene>
    <name evidence="4" type="ORF">B0H16DRAFT_1768710</name>
</gene>
<feature type="compositionally biased region" description="Polar residues" evidence="1">
    <location>
        <begin position="317"/>
        <end position="328"/>
    </location>
</feature>
<accession>A0AAD7JWX1</accession>
<sequence>MTSAADMAAYLRVAAYTMALFEYLQTLPAEYRLYAKQNGLFRLSIACILFILVRYLGVLTLSTGVVGFFYHGFTPDACNRFFWVTPVLKLFLYLSSQAILSVRQVKRRRLISAFSCPLVPQDIRSLAQVAGSPAHSCCAFPHIDATDGWIGNVRLDILETHSGANESALLSIPRFFILLRQRRSSREAAQVAIFRAVAAIYYATCLFFDAVTMFISASYLWKFASSKHTNVNTLTTMMLRDGVVYFIVLTGKISSTSEDFSLRDAAMNVVNLIFFLGSNSTLQSAATAPGYAVTMIFSGRFILNLSERGRDGRSNDTSHPSRTPTSGNRRGGPAHLRSPDDPVGIQVSKSVITMHDMGMADDGSDLQSRDTVKGEPWGPEVV</sequence>
<protein>
    <recommendedName>
        <fullName evidence="3">DUF6533 domain-containing protein</fullName>
    </recommendedName>
</protein>